<dbReference type="OrthoDB" id="17102at2759"/>
<dbReference type="NCBIfam" id="TIGR00125">
    <property type="entry name" value="cyt_tran_rel"/>
    <property type="match status" value="1"/>
</dbReference>
<feature type="domain" description="Cytidyltransferase-like" evidence="10">
    <location>
        <begin position="301"/>
        <end position="428"/>
    </location>
</feature>
<sequence>MAAVPPVANPLGPPKRHRGNRLGERRLQRDGSSRDASEEDNDEAASDVGSLMSIPAPPEGNSTTAPGTLPSSSASPRPGPPQALPIPIQLMNQGQASHSHSARRGSAPHAIARRVEEVSGEELSGLDSPTYDGDVESASTVGGTPVHHSVLSSHQYHHQRQTSSPIAGMPADAPGQSTLSPYGQKVPTPKASRVNLVDEPEYTAIGIDSFGRSPPFVPPSDVPVARSDSLAEATKSQTLPLSRKPSRSMGPPKMMTRPKELPIEDIRAFVQRAIDGKGEEDGIQRWWKTKAPEEGRVVRVYADGVYDLFHFGHALQLRQCKLSFPRVHLLVGVCSDDLCATHKSAPVMTHAERCEAIRHCRWADEVLPDAPWVVTQEWMDKHQIDYIAHDEELYPSKDYDDVYEFAKEQGAFVPTRRTPAISTSDLLERIVRGYRDGFFDSKLEKNGLSELMASDVDWDSSPSRSRAQSKEGRKRDLLEIATTHAAIEQL</sequence>
<keyword evidence="3" id="KW-0808">Transferase</keyword>
<dbReference type="AlphaFoldDB" id="A0A1Y1UUJ3"/>
<dbReference type="STRING" id="4999.A0A1Y1UUJ3"/>
<comment type="similarity">
    <text evidence="1">Belongs to the cytidylyltransferase family.</text>
</comment>
<feature type="region of interest" description="Disordered" evidence="9">
    <location>
        <begin position="208"/>
        <end position="257"/>
    </location>
</feature>
<evidence type="ECO:0000313" key="11">
    <source>
        <dbReference type="EMBL" id="ORX41297.1"/>
    </source>
</evidence>
<keyword evidence="6" id="KW-0594">Phospholipid biosynthesis</keyword>
<dbReference type="InParanoid" id="A0A1Y1UUJ3"/>
<dbReference type="EMBL" id="NBSH01000001">
    <property type="protein sequence ID" value="ORX41297.1"/>
    <property type="molecule type" value="Genomic_DNA"/>
</dbReference>
<dbReference type="RefSeq" id="XP_021874976.1">
    <property type="nucleotide sequence ID" value="XM_022014554.1"/>
</dbReference>
<evidence type="ECO:0000256" key="4">
    <source>
        <dbReference type="ARBA" id="ARBA00022695"/>
    </source>
</evidence>
<feature type="compositionally biased region" description="Low complexity" evidence="9">
    <location>
        <begin position="96"/>
        <end position="110"/>
    </location>
</feature>
<dbReference type="GeneID" id="33556362"/>
<evidence type="ECO:0000259" key="10">
    <source>
        <dbReference type="Pfam" id="PF01467"/>
    </source>
</evidence>
<proteinExistence type="inferred from homology"/>
<comment type="caution">
    <text evidence="11">The sequence shown here is derived from an EMBL/GenBank/DDBJ whole genome shotgun (WGS) entry which is preliminary data.</text>
</comment>
<evidence type="ECO:0000256" key="5">
    <source>
        <dbReference type="ARBA" id="ARBA00023098"/>
    </source>
</evidence>
<keyword evidence="12" id="KW-1185">Reference proteome</keyword>
<gene>
    <name evidence="11" type="ORF">BD324DRAFT_614018</name>
</gene>
<dbReference type="Proteomes" id="UP000193218">
    <property type="component" value="Unassembled WGS sequence"/>
</dbReference>
<dbReference type="PANTHER" id="PTHR10739:SF13">
    <property type="entry name" value="CHOLINE-PHOSPHATE CYTIDYLYLTRANSFERASE"/>
    <property type="match status" value="1"/>
</dbReference>
<keyword evidence="5" id="KW-0443">Lipid metabolism</keyword>
<evidence type="ECO:0000256" key="9">
    <source>
        <dbReference type="SAM" id="MobiDB-lite"/>
    </source>
</evidence>
<accession>A0A1Y1UUJ3</accession>
<dbReference type="GO" id="GO:0005635">
    <property type="term" value="C:nuclear envelope"/>
    <property type="evidence" value="ECO:0007669"/>
    <property type="project" value="TreeGrafter"/>
</dbReference>
<protein>
    <recommendedName>
        <fullName evidence="8">choline-phosphate cytidylyltransferase</fullName>
        <ecNumber evidence="8">2.7.7.15</ecNumber>
    </recommendedName>
</protein>
<organism evidence="11 12">
    <name type="scientific">Kockovaella imperatae</name>
    <dbReference type="NCBI Taxonomy" id="4999"/>
    <lineage>
        <taxon>Eukaryota</taxon>
        <taxon>Fungi</taxon>
        <taxon>Dikarya</taxon>
        <taxon>Basidiomycota</taxon>
        <taxon>Agaricomycotina</taxon>
        <taxon>Tremellomycetes</taxon>
        <taxon>Tremellales</taxon>
        <taxon>Cuniculitremaceae</taxon>
        <taxon>Kockovaella</taxon>
    </lineage>
</organism>
<dbReference type="EC" id="2.7.7.15" evidence="8"/>
<feature type="compositionally biased region" description="Basic and acidic residues" evidence="9">
    <location>
        <begin position="21"/>
        <end position="36"/>
    </location>
</feature>
<keyword evidence="7" id="KW-1208">Phospholipid metabolism</keyword>
<dbReference type="CDD" id="cd02174">
    <property type="entry name" value="CCT"/>
    <property type="match status" value="1"/>
</dbReference>
<dbReference type="PANTHER" id="PTHR10739">
    <property type="entry name" value="CYTIDYLYLTRANSFERASE"/>
    <property type="match status" value="1"/>
</dbReference>
<dbReference type="GO" id="GO:0004105">
    <property type="term" value="F:choline-phosphate cytidylyltransferase activity"/>
    <property type="evidence" value="ECO:0007669"/>
    <property type="project" value="UniProtKB-EC"/>
</dbReference>
<keyword evidence="4" id="KW-0548">Nucleotidyltransferase</keyword>
<name>A0A1Y1UUJ3_9TREE</name>
<dbReference type="SUPFAM" id="SSF52374">
    <property type="entry name" value="Nucleotidylyl transferase"/>
    <property type="match status" value="1"/>
</dbReference>
<evidence type="ECO:0000256" key="3">
    <source>
        <dbReference type="ARBA" id="ARBA00022679"/>
    </source>
</evidence>
<feature type="region of interest" description="Disordered" evidence="9">
    <location>
        <begin position="456"/>
        <end position="476"/>
    </location>
</feature>
<feature type="region of interest" description="Disordered" evidence="9">
    <location>
        <begin position="1"/>
        <end position="148"/>
    </location>
</feature>
<dbReference type="InterPro" id="IPR004821">
    <property type="entry name" value="Cyt_trans-like"/>
</dbReference>
<dbReference type="Pfam" id="PF01467">
    <property type="entry name" value="CTP_transf_like"/>
    <property type="match status" value="1"/>
</dbReference>
<dbReference type="GO" id="GO:0031210">
    <property type="term" value="F:phosphatidylcholine binding"/>
    <property type="evidence" value="ECO:0007669"/>
    <property type="project" value="TreeGrafter"/>
</dbReference>
<evidence type="ECO:0000256" key="1">
    <source>
        <dbReference type="ARBA" id="ARBA00010101"/>
    </source>
</evidence>
<dbReference type="InterPro" id="IPR014729">
    <property type="entry name" value="Rossmann-like_a/b/a_fold"/>
</dbReference>
<keyword evidence="2" id="KW-0444">Lipid biosynthesis</keyword>
<dbReference type="InterPro" id="IPR045049">
    <property type="entry name" value="Pcy1-like"/>
</dbReference>
<dbReference type="InterPro" id="IPR041723">
    <property type="entry name" value="CCT"/>
</dbReference>
<dbReference type="Gene3D" id="3.40.50.620">
    <property type="entry name" value="HUPs"/>
    <property type="match status" value="1"/>
</dbReference>
<evidence type="ECO:0000256" key="2">
    <source>
        <dbReference type="ARBA" id="ARBA00022516"/>
    </source>
</evidence>
<reference evidence="11 12" key="1">
    <citation type="submission" date="2017-03" db="EMBL/GenBank/DDBJ databases">
        <title>Widespread Adenine N6-methylation of Active Genes in Fungi.</title>
        <authorList>
            <consortium name="DOE Joint Genome Institute"/>
            <person name="Mondo S.J."/>
            <person name="Dannebaum R.O."/>
            <person name="Kuo R.C."/>
            <person name="Louie K.B."/>
            <person name="Bewick A.J."/>
            <person name="Labutti K."/>
            <person name="Haridas S."/>
            <person name="Kuo A."/>
            <person name="Salamov A."/>
            <person name="Ahrendt S.R."/>
            <person name="Lau R."/>
            <person name="Bowen B.P."/>
            <person name="Lipzen A."/>
            <person name="Sullivan W."/>
            <person name="Andreopoulos W.B."/>
            <person name="Clum A."/>
            <person name="Lindquist E."/>
            <person name="Daum C."/>
            <person name="Northen T.R."/>
            <person name="Ramamoorthy G."/>
            <person name="Schmitz R.J."/>
            <person name="Gryganskyi A."/>
            <person name="Culley D."/>
            <person name="Magnuson J."/>
            <person name="James T.Y."/>
            <person name="O'Malley M.A."/>
            <person name="Stajich J.E."/>
            <person name="Spatafora J.W."/>
            <person name="Visel A."/>
            <person name="Grigoriev I.V."/>
        </authorList>
    </citation>
    <scope>NUCLEOTIDE SEQUENCE [LARGE SCALE GENOMIC DNA]</scope>
    <source>
        <strain evidence="11 12">NRRL Y-17943</strain>
    </source>
</reference>
<evidence type="ECO:0000313" key="12">
    <source>
        <dbReference type="Proteomes" id="UP000193218"/>
    </source>
</evidence>
<evidence type="ECO:0000256" key="7">
    <source>
        <dbReference type="ARBA" id="ARBA00023264"/>
    </source>
</evidence>
<evidence type="ECO:0000256" key="8">
    <source>
        <dbReference type="ARBA" id="ARBA00026101"/>
    </source>
</evidence>
<evidence type="ECO:0000256" key="6">
    <source>
        <dbReference type="ARBA" id="ARBA00023209"/>
    </source>
</evidence>